<feature type="signal peptide" evidence="1">
    <location>
        <begin position="1"/>
        <end position="18"/>
    </location>
</feature>
<dbReference type="STRING" id="421072.SAMN04488097_1813"/>
<proteinExistence type="predicted"/>
<reference evidence="2 3" key="1">
    <citation type="submission" date="2014-07" db="EMBL/GenBank/DDBJ databases">
        <title>Epilithonimonas lactis LMG 22401 Genome.</title>
        <authorList>
            <person name="Pipes S.E."/>
            <person name="Stropko S.J."/>
        </authorList>
    </citation>
    <scope>NUCLEOTIDE SEQUENCE [LARGE SCALE GENOMIC DNA]</scope>
    <source>
        <strain evidence="2 3">LMG 24401</strain>
    </source>
</reference>
<gene>
    <name evidence="2" type="ORF">IO89_04210</name>
</gene>
<dbReference type="Pfam" id="PF19643">
    <property type="entry name" value="DUF6146"/>
    <property type="match status" value="1"/>
</dbReference>
<evidence type="ECO:0000256" key="1">
    <source>
        <dbReference type="SAM" id="SignalP"/>
    </source>
</evidence>
<comment type="caution">
    <text evidence="2">The sequence shown here is derived from an EMBL/GenBank/DDBJ whole genome shotgun (WGS) entry which is preliminary data.</text>
</comment>
<feature type="chain" id="PRO_5001787307" description="Lipoprotein" evidence="1">
    <location>
        <begin position="19"/>
        <end position="141"/>
    </location>
</feature>
<dbReference type="InterPro" id="IPR046144">
    <property type="entry name" value="DUF6146"/>
</dbReference>
<name>A0A085BMT3_9FLAO</name>
<keyword evidence="1" id="KW-0732">Signal</keyword>
<accession>A0A085BMT3</accession>
<evidence type="ECO:0008006" key="4">
    <source>
        <dbReference type="Google" id="ProtNLM"/>
    </source>
</evidence>
<dbReference type="Proteomes" id="UP000028623">
    <property type="component" value="Unassembled WGS sequence"/>
</dbReference>
<dbReference type="AlphaFoldDB" id="A0A085BMT3"/>
<dbReference type="RefSeq" id="WP_034973812.1">
    <property type="nucleotide sequence ID" value="NZ_FOFI01000002.1"/>
</dbReference>
<sequence length="141" mass="16448">MKNLIVLAIISAFIWSCATSSKPIAEDQKPTIATQKKTDSADEWEVTVFDGEYETFVASRAQPRSMFTEASLKSRNTILVTEWNSRFYSGANRNFYEVAIDYDPKENYGFEFEYRMYQFFAYCNWKYGIQFNGLRGIDKVK</sequence>
<evidence type="ECO:0000313" key="2">
    <source>
        <dbReference type="EMBL" id="KFC23778.1"/>
    </source>
</evidence>
<dbReference type="EMBL" id="JPLY01000001">
    <property type="protein sequence ID" value="KFC23778.1"/>
    <property type="molecule type" value="Genomic_DNA"/>
</dbReference>
<dbReference type="eggNOG" id="ENOG503199U">
    <property type="taxonomic scope" value="Bacteria"/>
</dbReference>
<dbReference type="OrthoDB" id="1119488at2"/>
<keyword evidence="3" id="KW-1185">Reference proteome</keyword>
<organism evidence="2 3">
    <name type="scientific">Epilithonimonas lactis</name>
    <dbReference type="NCBI Taxonomy" id="421072"/>
    <lineage>
        <taxon>Bacteria</taxon>
        <taxon>Pseudomonadati</taxon>
        <taxon>Bacteroidota</taxon>
        <taxon>Flavobacteriia</taxon>
        <taxon>Flavobacteriales</taxon>
        <taxon>Weeksellaceae</taxon>
        <taxon>Chryseobacterium group</taxon>
        <taxon>Epilithonimonas</taxon>
    </lineage>
</organism>
<protein>
    <recommendedName>
        <fullName evidence="4">Lipoprotein</fullName>
    </recommendedName>
</protein>
<evidence type="ECO:0000313" key="3">
    <source>
        <dbReference type="Proteomes" id="UP000028623"/>
    </source>
</evidence>